<organism evidence="2 3">
    <name type="scientific">Arthrobacter sulfonylureivorans</name>
    <dbReference type="NCBI Taxonomy" id="2486855"/>
    <lineage>
        <taxon>Bacteria</taxon>
        <taxon>Bacillati</taxon>
        <taxon>Actinomycetota</taxon>
        <taxon>Actinomycetes</taxon>
        <taxon>Micrococcales</taxon>
        <taxon>Micrococcaceae</taxon>
        <taxon>Arthrobacter</taxon>
    </lineage>
</organism>
<dbReference type="InterPro" id="IPR021443">
    <property type="entry name" value="DUF3093"/>
</dbReference>
<evidence type="ECO:0000313" key="3">
    <source>
        <dbReference type="Proteomes" id="UP000829069"/>
    </source>
</evidence>
<keyword evidence="1" id="KW-0812">Transmembrane</keyword>
<reference evidence="2 3" key="1">
    <citation type="submission" date="2022-03" db="EMBL/GenBank/DDBJ databases">
        <title>Isotopic signatures of nitrous oxide derived from detoxification processes.</title>
        <authorList>
            <person name="Behrendt U."/>
            <person name="Buchen C."/>
            <person name="Well R."/>
            <person name="Ulrich A."/>
            <person name="Rohe L."/>
            <person name="Kolb S."/>
            <person name="Schloter M."/>
            <person name="Horn M.A."/>
            <person name="Augustin J."/>
        </authorList>
    </citation>
    <scope>NUCLEOTIDE SEQUENCE [LARGE SCALE GENOMIC DNA]</scope>
    <source>
        <strain evidence="2 3">S4-C24</strain>
    </source>
</reference>
<evidence type="ECO:0000256" key="1">
    <source>
        <dbReference type="SAM" id="Phobius"/>
    </source>
</evidence>
<dbReference type="Proteomes" id="UP000829069">
    <property type="component" value="Chromosome"/>
</dbReference>
<feature type="transmembrane region" description="Helical" evidence="1">
    <location>
        <begin position="57"/>
        <end position="80"/>
    </location>
</feature>
<accession>A0ABY3W441</accession>
<dbReference type="EMBL" id="CP093326">
    <property type="protein sequence ID" value="UNK44646.1"/>
    <property type="molecule type" value="Genomic_DNA"/>
</dbReference>
<feature type="transmembrane region" description="Helical" evidence="1">
    <location>
        <begin position="31"/>
        <end position="51"/>
    </location>
</feature>
<name>A0ABY3W441_9MICC</name>
<keyword evidence="1" id="KW-1133">Transmembrane helix</keyword>
<gene>
    <name evidence="2" type="ORF">MNQ99_11705</name>
</gene>
<evidence type="ECO:0000313" key="2">
    <source>
        <dbReference type="EMBL" id="UNK44646.1"/>
    </source>
</evidence>
<dbReference type="RefSeq" id="WP_127515373.1">
    <property type="nucleotide sequence ID" value="NZ_CP093326.1"/>
</dbReference>
<keyword evidence="3" id="KW-1185">Reference proteome</keyword>
<protein>
    <submittedName>
        <fullName evidence="2">DUF3093 domain-containing protein</fullName>
    </submittedName>
</protein>
<keyword evidence="1" id="KW-0472">Membrane</keyword>
<sequence>MTQPATPAGGSGPAGGPSSVTHYDERLWPNFWVWLIAAGTAAAVVVMLAPISMTAGIIGAIVAAILLAVLLIASTPRILVTDTMLHVGRAQIERRYVGQVEAYTGEAATEQRGPKLNGTAYMCMRGWIDPVVTIQITDETDLTPYWIASTRRPQQLAAALNRPAQDKD</sequence>
<dbReference type="Pfam" id="PF11292">
    <property type="entry name" value="DUF3093"/>
    <property type="match status" value="1"/>
</dbReference>
<proteinExistence type="predicted"/>